<dbReference type="InterPro" id="IPR002123">
    <property type="entry name" value="Plipid/glycerol_acylTrfase"/>
</dbReference>
<evidence type="ECO:0000313" key="7">
    <source>
        <dbReference type="Proteomes" id="UP001221189"/>
    </source>
</evidence>
<keyword evidence="7" id="KW-1185">Reference proteome</keyword>
<organism evidence="6 7">
    <name type="scientific">Roseateles albus</name>
    <dbReference type="NCBI Taxonomy" id="2987525"/>
    <lineage>
        <taxon>Bacteria</taxon>
        <taxon>Pseudomonadati</taxon>
        <taxon>Pseudomonadota</taxon>
        <taxon>Betaproteobacteria</taxon>
        <taxon>Burkholderiales</taxon>
        <taxon>Sphaerotilaceae</taxon>
        <taxon>Roseateles</taxon>
    </lineage>
</organism>
<dbReference type="GO" id="GO:0016746">
    <property type="term" value="F:acyltransferase activity"/>
    <property type="evidence" value="ECO:0007669"/>
    <property type="project" value="UniProtKB-KW"/>
</dbReference>
<reference evidence="6 7" key="1">
    <citation type="submission" date="2022-10" db="EMBL/GenBank/DDBJ databases">
        <title>Paucibacter sp. hw1 Genome sequencing.</title>
        <authorList>
            <person name="Park S."/>
        </authorList>
    </citation>
    <scope>NUCLEOTIDE SEQUENCE [LARGE SCALE GENOMIC DNA]</scope>
    <source>
        <strain evidence="7">hw1</strain>
    </source>
</reference>
<evidence type="ECO:0000313" key="6">
    <source>
        <dbReference type="EMBL" id="MDC8774116.1"/>
    </source>
</evidence>
<accession>A0ABT5KJK4</accession>
<dbReference type="RefSeq" id="WP_263534442.1">
    <property type="nucleotide sequence ID" value="NZ_JAQQXT010000017.1"/>
</dbReference>
<protein>
    <submittedName>
        <fullName evidence="6">Lysophospholipid acyltransferase family protein</fullName>
    </submittedName>
</protein>
<dbReference type="PANTHER" id="PTHR10434:SF40">
    <property type="entry name" value="1-ACYL-SN-GLYCEROL-3-PHOSPHATE ACYLTRANSFERASE"/>
    <property type="match status" value="1"/>
</dbReference>
<keyword evidence="4" id="KW-0812">Transmembrane</keyword>
<evidence type="ECO:0000259" key="5">
    <source>
        <dbReference type="SMART" id="SM00563"/>
    </source>
</evidence>
<dbReference type="PANTHER" id="PTHR10434">
    <property type="entry name" value="1-ACYL-SN-GLYCEROL-3-PHOSPHATE ACYLTRANSFERASE"/>
    <property type="match status" value="1"/>
</dbReference>
<evidence type="ECO:0000256" key="3">
    <source>
        <dbReference type="ARBA" id="ARBA00023315"/>
    </source>
</evidence>
<dbReference type="Pfam" id="PF01553">
    <property type="entry name" value="Acyltransferase"/>
    <property type="match status" value="1"/>
</dbReference>
<keyword evidence="4" id="KW-1133">Transmembrane helix</keyword>
<keyword evidence="2" id="KW-0808">Transferase</keyword>
<dbReference type="SUPFAM" id="SSF69593">
    <property type="entry name" value="Glycerol-3-phosphate (1)-acyltransferase"/>
    <property type="match status" value="1"/>
</dbReference>
<evidence type="ECO:0000256" key="1">
    <source>
        <dbReference type="ARBA" id="ARBA00005189"/>
    </source>
</evidence>
<evidence type="ECO:0000256" key="2">
    <source>
        <dbReference type="ARBA" id="ARBA00022679"/>
    </source>
</evidence>
<gene>
    <name evidence="6" type="ORF">PRZ03_21350</name>
</gene>
<dbReference type="EMBL" id="JAQQXT010000017">
    <property type="protein sequence ID" value="MDC8774116.1"/>
    <property type="molecule type" value="Genomic_DNA"/>
</dbReference>
<keyword evidence="4" id="KW-0472">Membrane</keyword>
<keyword evidence="3 6" id="KW-0012">Acyltransferase</keyword>
<proteinExistence type="predicted"/>
<sequence length="264" mass="29318">MPLFLSALRSLLFVLFLIITVIPWATAVLLISIVAKGDRVYWACAAWLRLAIYGARYICGVQWRLHGMENLPAEADTKSAVILLSKHQSTWEAFAYPALMSHPLAYVFKRELLYVPFFGWAMARMDMIHIDRSKRAQAWAKVAAQGKRLAAMGHWVIMFPEGTRIARGQKGEYKSGGSRLAIDTGVPIVPIAATSARCWPRKSFLLRPGVVDISFGKPIASVGRESAELMREVEGWIEAEMRRLDPEAYAPEASSDAATVAAKP</sequence>
<comment type="caution">
    <text evidence="6">The sequence shown here is derived from an EMBL/GenBank/DDBJ whole genome shotgun (WGS) entry which is preliminary data.</text>
</comment>
<name>A0ABT5KJK4_9BURK</name>
<evidence type="ECO:0000256" key="4">
    <source>
        <dbReference type="SAM" id="Phobius"/>
    </source>
</evidence>
<dbReference type="SMART" id="SM00563">
    <property type="entry name" value="PlsC"/>
    <property type="match status" value="1"/>
</dbReference>
<comment type="pathway">
    <text evidence="1">Lipid metabolism.</text>
</comment>
<dbReference type="CDD" id="cd07989">
    <property type="entry name" value="LPLAT_AGPAT-like"/>
    <property type="match status" value="1"/>
</dbReference>
<feature type="transmembrane region" description="Helical" evidence="4">
    <location>
        <begin position="12"/>
        <end position="34"/>
    </location>
</feature>
<feature type="domain" description="Phospholipid/glycerol acyltransferase" evidence="5">
    <location>
        <begin position="81"/>
        <end position="196"/>
    </location>
</feature>
<dbReference type="Proteomes" id="UP001221189">
    <property type="component" value="Unassembled WGS sequence"/>
</dbReference>